<protein>
    <submittedName>
        <fullName evidence="1">Uncharacterized protein</fullName>
    </submittedName>
</protein>
<accession>A0A2P2QQ31</accession>
<name>A0A2P2QQ31_RHIMU</name>
<evidence type="ECO:0000313" key="1">
    <source>
        <dbReference type="EMBL" id="MBX69045.1"/>
    </source>
</evidence>
<sequence>MFLFFGLLFSIITNLLQRNL</sequence>
<proteinExistence type="predicted"/>
<reference evidence="1" key="1">
    <citation type="submission" date="2018-02" db="EMBL/GenBank/DDBJ databases">
        <title>Rhizophora mucronata_Transcriptome.</title>
        <authorList>
            <person name="Meera S.P."/>
            <person name="Sreeshan A."/>
            <person name="Augustine A."/>
        </authorList>
    </citation>
    <scope>NUCLEOTIDE SEQUENCE</scope>
    <source>
        <tissue evidence="1">Leaf</tissue>
    </source>
</reference>
<dbReference type="AlphaFoldDB" id="A0A2P2QQ31"/>
<dbReference type="EMBL" id="GGEC01088561">
    <property type="protein sequence ID" value="MBX69045.1"/>
    <property type="molecule type" value="Transcribed_RNA"/>
</dbReference>
<organism evidence="1">
    <name type="scientific">Rhizophora mucronata</name>
    <name type="common">Asiatic mangrove</name>
    <dbReference type="NCBI Taxonomy" id="61149"/>
    <lineage>
        <taxon>Eukaryota</taxon>
        <taxon>Viridiplantae</taxon>
        <taxon>Streptophyta</taxon>
        <taxon>Embryophyta</taxon>
        <taxon>Tracheophyta</taxon>
        <taxon>Spermatophyta</taxon>
        <taxon>Magnoliopsida</taxon>
        <taxon>eudicotyledons</taxon>
        <taxon>Gunneridae</taxon>
        <taxon>Pentapetalae</taxon>
        <taxon>rosids</taxon>
        <taxon>fabids</taxon>
        <taxon>Malpighiales</taxon>
        <taxon>Rhizophoraceae</taxon>
        <taxon>Rhizophora</taxon>
    </lineage>
</organism>